<comment type="caution">
    <text evidence="2">The sequence shown here is derived from an EMBL/GenBank/DDBJ whole genome shotgun (WGS) entry which is preliminary data.</text>
</comment>
<feature type="compositionally biased region" description="Acidic residues" evidence="1">
    <location>
        <begin position="200"/>
        <end position="211"/>
    </location>
</feature>
<feature type="region of interest" description="Disordered" evidence="1">
    <location>
        <begin position="468"/>
        <end position="502"/>
    </location>
</feature>
<evidence type="ECO:0000313" key="3">
    <source>
        <dbReference type="Proteomes" id="UP001190700"/>
    </source>
</evidence>
<keyword evidence="3" id="KW-1185">Reference proteome</keyword>
<accession>A0AAE0FUJ6</accession>
<evidence type="ECO:0000313" key="2">
    <source>
        <dbReference type="EMBL" id="KAK3266125.1"/>
    </source>
</evidence>
<dbReference type="Proteomes" id="UP001190700">
    <property type="component" value="Unassembled WGS sequence"/>
</dbReference>
<feature type="region of interest" description="Disordered" evidence="1">
    <location>
        <begin position="200"/>
        <end position="274"/>
    </location>
</feature>
<name>A0AAE0FUJ6_9CHLO</name>
<reference evidence="2 3" key="1">
    <citation type="journal article" date="2015" name="Genome Biol. Evol.">
        <title>Comparative Genomics of a Bacterivorous Green Alga Reveals Evolutionary Causalities and Consequences of Phago-Mixotrophic Mode of Nutrition.</title>
        <authorList>
            <person name="Burns J.A."/>
            <person name="Paasch A."/>
            <person name="Narechania A."/>
            <person name="Kim E."/>
        </authorList>
    </citation>
    <scope>NUCLEOTIDE SEQUENCE [LARGE SCALE GENOMIC DNA]</scope>
    <source>
        <strain evidence="2 3">PLY_AMNH</strain>
    </source>
</reference>
<gene>
    <name evidence="2" type="ORF">CYMTET_25228</name>
</gene>
<organism evidence="2 3">
    <name type="scientific">Cymbomonas tetramitiformis</name>
    <dbReference type="NCBI Taxonomy" id="36881"/>
    <lineage>
        <taxon>Eukaryota</taxon>
        <taxon>Viridiplantae</taxon>
        <taxon>Chlorophyta</taxon>
        <taxon>Pyramimonadophyceae</taxon>
        <taxon>Pyramimonadales</taxon>
        <taxon>Pyramimonadaceae</taxon>
        <taxon>Cymbomonas</taxon>
    </lineage>
</organism>
<evidence type="ECO:0000256" key="1">
    <source>
        <dbReference type="SAM" id="MobiDB-lite"/>
    </source>
</evidence>
<sequence>MEPTHEEKEKYEALCEEYGEEESIAGLLNYVKATRGSISAASPTHIGEGAQRGAMFDAPIKLAKEQKWCPILKTSEQHDAYNRLVKDVAEAAGFDAKRDATIEPFIRSRVRADVGNFKNLYRYGKWEKKGKQWVLITSNPHPYSGLKEAEGLTISANSDKAKKEALEAAGITLAALPSTAAEVEEESLEAINEFCFEAWEEEEEEPEEEKQADDSKGGASKGKKRAGPNVEPPPAKSPKKGTPSKASPKKGTPSKAGNTAAPADEEAADQADLATRYPVGKEVYLYARPTESDEALITSQILEPKDYFTPNPPLTLKKTVPLLAGTISACELNAETVHGQGKAEVKLPAEYLSIKVKKFNTKKTGQDEWYTKSWKCLKHILSSTDKHVSEDERTKNFGKDTEKYFEEFLRGKKQPKDLNLVLHGKAVKHDNHYEASARETLDKRWTADLIKRKDSSEALQAAFKAARKKASSVQRRGVPRRARSSKSMAEPPAPAGVQGNKHMSKICPVGRKAHLVRIGMSSRDQKKLDVNQNTQAGELLLEDFSHADYGEIYPANVDDLNGTVRDLEIFVGMDCFEHDTPAAWRALGHPPVMRCHCIGVKAWEDRPEDPVGAFGYSVFHDDFSVETFDWDELVQMNLVRVPELYSNHPHRVQPLFANNHGGILTIVVFLQDLYTTYGLSQSDVMDIASESKRTRNSLRSVLRRRDGALPADGGPCLPAEHDRVTKVAKTITAASGNVTWRWRVTKLPTWPASIGAMRMPGELYGPDEQLTENQTSHGSAVPENMSFDLEEVPDLLKASADDFSDEEGPDDAETARLLGQLRLESDATEYNENIFVQAFHAHGCDQAWPTDYDMWDERTATEAGLMDELLRTAEEEQDVDIPEEENVVDMPPPENLQWDIRPDPRKWDPMEECGVVLEKDEAGIVVKRCKERRFEVAETADGEKLRPKEWFYYFPIEDTIRRWMECPEFCKARARRDARLQCDFWTSELARTINHHASVKGALLQDAPRIETPVGGDPYVEYAEHHVMVISPGADDCQVFNSDVGSYSMGVGVVKSEDLHYSMRHRDKFHKYLWMTKGPRQKIVNPLVVWGLYKDEMLSLSKGQTVDGADFVVHDAFLKKSYQLTVILGMVYADSVMRITMGRFMGISSYRADPYSLFEGTVGPGRRGMYFRCYFKEVEQQGWINSKGSSKKVWADDADAMITKQMHASMVASTESGAEPAHATGRHGRGALERIPYFDPMHAYAHPFAHCVFYGNVKRCLKLWFGKLSNNTHPKLVLPKAIVDEIQSRAALIQPPHDIGRPYHCVVKYLGAYTFSLPCSLFQKEAQMH</sequence>
<protein>
    <submittedName>
        <fullName evidence="2">Uncharacterized protein</fullName>
    </submittedName>
</protein>
<proteinExistence type="predicted"/>
<dbReference type="EMBL" id="LGRX02013418">
    <property type="protein sequence ID" value="KAK3266125.1"/>
    <property type="molecule type" value="Genomic_DNA"/>
</dbReference>